<evidence type="ECO:0000313" key="11">
    <source>
        <dbReference type="Proteomes" id="UP001280121"/>
    </source>
</evidence>
<reference evidence="10" key="1">
    <citation type="journal article" date="2023" name="Plant J.">
        <title>Genome sequences and population genomics provide insights into the demographic history, inbreeding, and mutation load of two 'living fossil' tree species of Dipteronia.</title>
        <authorList>
            <person name="Feng Y."/>
            <person name="Comes H.P."/>
            <person name="Chen J."/>
            <person name="Zhu S."/>
            <person name="Lu R."/>
            <person name="Zhang X."/>
            <person name="Li P."/>
            <person name="Qiu J."/>
            <person name="Olsen K.M."/>
            <person name="Qiu Y."/>
        </authorList>
    </citation>
    <scope>NUCLEOTIDE SEQUENCE</scope>
    <source>
        <strain evidence="10">KIB01</strain>
    </source>
</reference>
<dbReference type="EMBL" id="JANJYI010000006">
    <property type="protein sequence ID" value="KAK2647176.1"/>
    <property type="molecule type" value="Genomic_DNA"/>
</dbReference>
<feature type="domain" description="PGG" evidence="9">
    <location>
        <begin position="1"/>
        <end position="110"/>
    </location>
</feature>
<evidence type="ECO:0000256" key="7">
    <source>
        <dbReference type="SAM" id="Phobius"/>
    </source>
</evidence>
<dbReference type="PANTHER" id="PTHR24186">
    <property type="entry name" value="PROTEIN PHOSPHATASE 1 REGULATORY SUBUNIT"/>
    <property type="match status" value="1"/>
</dbReference>
<dbReference type="Proteomes" id="UP001280121">
    <property type="component" value="Unassembled WGS sequence"/>
</dbReference>
<evidence type="ECO:0000256" key="3">
    <source>
        <dbReference type="ARBA" id="ARBA00022737"/>
    </source>
</evidence>
<evidence type="ECO:0000313" key="10">
    <source>
        <dbReference type="EMBL" id="KAK2647176.1"/>
    </source>
</evidence>
<keyword evidence="2 7" id="KW-0812">Transmembrane</keyword>
<keyword evidence="4 7" id="KW-1133">Transmembrane helix</keyword>
<dbReference type="PANTHER" id="PTHR24186:SF50">
    <property type="entry name" value="ANKYRIN REPEAT-CONTAINING PROTEIN ITN1-LIKE ISOFORM X1"/>
    <property type="match status" value="1"/>
</dbReference>
<keyword evidence="3" id="KW-0677">Repeat</keyword>
<keyword evidence="11" id="KW-1185">Reference proteome</keyword>
<gene>
    <name evidence="10" type="ORF">Ddye_022371</name>
</gene>
<feature type="transmembrane region" description="Helical" evidence="7">
    <location>
        <begin position="84"/>
        <end position="109"/>
    </location>
</feature>
<evidence type="ECO:0000256" key="6">
    <source>
        <dbReference type="ARBA" id="ARBA00023136"/>
    </source>
</evidence>
<keyword evidence="6 7" id="KW-0472">Membrane</keyword>
<dbReference type="AlphaFoldDB" id="A0AAD9WXR9"/>
<evidence type="ECO:0000256" key="5">
    <source>
        <dbReference type="ARBA" id="ARBA00023043"/>
    </source>
</evidence>
<feature type="chain" id="PRO_5042053816" description="PGG domain-containing protein" evidence="8">
    <location>
        <begin position="24"/>
        <end position="164"/>
    </location>
</feature>
<dbReference type="GO" id="GO:0005886">
    <property type="term" value="C:plasma membrane"/>
    <property type="evidence" value="ECO:0007669"/>
    <property type="project" value="TreeGrafter"/>
</dbReference>
<evidence type="ECO:0000256" key="8">
    <source>
        <dbReference type="SAM" id="SignalP"/>
    </source>
</evidence>
<dbReference type="Pfam" id="PF13962">
    <property type="entry name" value="PGG"/>
    <property type="match status" value="1"/>
</dbReference>
<evidence type="ECO:0000256" key="2">
    <source>
        <dbReference type="ARBA" id="ARBA00022692"/>
    </source>
</evidence>
<keyword evidence="5" id="KW-0040">ANK repeat</keyword>
<comment type="caution">
    <text evidence="10">The sequence shown here is derived from an EMBL/GenBank/DDBJ whole genome shotgun (WGS) entry which is preliminary data.</text>
</comment>
<keyword evidence="8" id="KW-0732">Signal</keyword>
<evidence type="ECO:0000259" key="9">
    <source>
        <dbReference type="Pfam" id="PF13962"/>
    </source>
</evidence>
<feature type="transmembrane region" description="Helical" evidence="7">
    <location>
        <begin position="49"/>
        <end position="72"/>
    </location>
</feature>
<comment type="subcellular location">
    <subcellularLocation>
        <location evidence="1">Membrane</location>
        <topology evidence="1">Multi-pass membrane protein</topology>
    </subcellularLocation>
</comment>
<dbReference type="InterPro" id="IPR026961">
    <property type="entry name" value="PGG_dom"/>
</dbReference>
<proteinExistence type="predicted"/>
<protein>
    <recommendedName>
        <fullName evidence="9">PGG domain-containing protein</fullName>
    </recommendedName>
</protein>
<feature type="signal peptide" evidence="8">
    <location>
        <begin position="1"/>
        <end position="23"/>
    </location>
</feature>
<accession>A0AAD9WXR9</accession>
<evidence type="ECO:0000256" key="1">
    <source>
        <dbReference type="ARBA" id="ARBA00004141"/>
    </source>
</evidence>
<feature type="transmembrane region" description="Helical" evidence="7">
    <location>
        <begin position="115"/>
        <end position="140"/>
    </location>
</feature>
<sequence>MKKAKESHLVVAALVATVTFAAAFTLPGGCKTEEGKNKGTAILSRNSAFQTFVIIDDIAMVFSISGVFIYFIMSIERFKKNIYLFELGTWMMVVAMGAMVIAFVAGTYAVLAPSLWLAVVTFIGLSYFRLVLPIGYRLILQMFKVDLELMRKIARFQSWSGKQD</sequence>
<name>A0AAD9WXR9_9ROSI</name>
<organism evidence="10 11">
    <name type="scientific">Dipteronia dyeriana</name>
    <dbReference type="NCBI Taxonomy" id="168575"/>
    <lineage>
        <taxon>Eukaryota</taxon>
        <taxon>Viridiplantae</taxon>
        <taxon>Streptophyta</taxon>
        <taxon>Embryophyta</taxon>
        <taxon>Tracheophyta</taxon>
        <taxon>Spermatophyta</taxon>
        <taxon>Magnoliopsida</taxon>
        <taxon>eudicotyledons</taxon>
        <taxon>Gunneridae</taxon>
        <taxon>Pentapetalae</taxon>
        <taxon>rosids</taxon>
        <taxon>malvids</taxon>
        <taxon>Sapindales</taxon>
        <taxon>Sapindaceae</taxon>
        <taxon>Hippocastanoideae</taxon>
        <taxon>Acereae</taxon>
        <taxon>Dipteronia</taxon>
    </lineage>
</organism>
<evidence type="ECO:0000256" key="4">
    <source>
        <dbReference type="ARBA" id="ARBA00022989"/>
    </source>
</evidence>